<dbReference type="Proteomes" id="UP000307440">
    <property type="component" value="Unassembled WGS sequence"/>
</dbReference>
<evidence type="ECO:0008006" key="3">
    <source>
        <dbReference type="Google" id="ProtNLM"/>
    </source>
</evidence>
<dbReference type="PANTHER" id="PTHR10039">
    <property type="entry name" value="AMELOGENIN"/>
    <property type="match status" value="1"/>
</dbReference>
<evidence type="ECO:0000313" key="2">
    <source>
        <dbReference type="Proteomes" id="UP000307440"/>
    </source>
</evidence>
<sequence>MATEMATERAAYVPTEVATEVATSTPNPTFGPTTSHLALYTTRQRDMMPPAATHKLEKQFKLTIAEKCAAAGTPAASFFFSHQSSERNNCRKFVFTIASQVAKNVPSAGQHVEAAALGITNQTNQTPSYDPFPSPKRTSIDQLATVTRRPLQIGQAPSNEGLSMSPRGDQPALASLIENDLACQLNTLITEPLQLAANQSQSQHSPPRNAKLNVLIVDGLDECKDEMQQLEIITVLHAAVAKQKLPFFIIISSRPEEAIEKCFSQLWGPIFERIDLKTNQDADKDIELVLRATFNDLCKRHDITPGTWPEEGDIAQLVKNASGQFIYTTIALKLIDGPSPQESLKRILAKSRTAGHPSAHIDALYSLILKRCNNPKQAVITLLAINRYSWFRRIDVEHFFHEEIDTNLFLLFKSMPARTDIHSHIVFYHKSVMDFLDDPLRSEDLYVGQHTFYEEILTYYLDFYNGTSERLDDNELFTREQLQELHDDFLRFLPLADLRKRDLQQKLKAYNLAWWSALSSPEMLSNFLWVFHQDPLGFIQVVLSVFR</sequence>
<keyword evidence="2" id="KW-1185">Reference proteome</keyword>
<accession>A0A5C3KIJ2</accession>
<reference evidence="1 2" key="1">
    <citation type="journal article" date="2019" name="Nat. Ecol. Evol.">
        <title>Megaphylogeny resolves global patterns of mushroom evolution.</title>
        <authorList>
            <person name="Varga T."/>
            <person name="Krizsan K."/>
            <person name="Foldi C."/>
            <person name="Dima B."/>
            <person name="Sanchez-Garcia M."/>
            <person name="Sanchez-Ramirez S."/>
            <person name="Szollosi G.J."/>
            <person name="Szarkandi J.G."/>
            <person name="Papp V."/>
            <person name="Albert L."/>
            <person name="Andreopoulos W."/>
            <person name="Angelini C."/>
            <person name="Antonin V."/>
            <person name="Barry K.W."/>
            <person name="Bougher N.L."/>
            <person name="Buchanan P."/>
            <person name="Buyck B."/>
            <person name="Bense V."/>
            <person name="Catcheside P."/>
            <person name="Chovatia M."/>
            <person name="Cooper J."/>
            <person name="Damon W."/>
            <person name="Desjardin D."/>
            <person name="Finy P."/>
            <person name="Geml J."/>
            <person name="Haridas S."/>
            <person name="Hughes K."/>
            <person name="Justo A."/>
            <person name="Karasinski D."/>
            <person name="Kautmanova I."/>
            <person name="Kiss B."/>
            <person name="Kocsube S."/>
            <person name="Kotiranta H."/>
            <person name="LaButti K.M."/>
            <person name="Lechner B.E."/>
            <person name="Liimatainen K."/>
            <person name="Lipzen A."/>
            <person name="Lukacs Z."/>
            <person name="Mihaltcheva S."/>
            <person name="Morgado L.N."/>
            <person name="Niskanen T."/>
            <person name="Noordeloos M.E."/>
            <person name="Ohm R.A."/>
            <person name="Ortiz-Santana B."/>
            <person name="Ovrebo C."/>
            <person name="Racz N."/>
            <person name="Riley R."/>
            <person name="Savchenko A."/>
            <person name="Shiryaev A."/>
            <person name="Soop K."/>
            <person name="Spirin V."/>
            <person name="Szebenyi C."/>
            <person name="Tomsovsky M."/>
            <person name="Tulloss R.E."/>
            <person name="Uehling J."/>
            <person name="Grigoriev I.V."/>
            <person name="Vagvolgyi C."/>
            <person name="Papp T."/>
            <person name="Martin F.M."/>
            <person name="Miettinen O."/>
            <person name="Hibbett D.S."/>
            <person name="Nagy L.G."/>
        </authorList>
    </citation>
    <scope>NUCLEOTIDE SEQUENCE [LARGE SCALE GENOMIC DNA]</scope>
    <source>
        <strain evidence="1 2">CBS 121175</strain>
    </source>
</reference>
<evidence type="ECO:0000313" key="1">
    <source>
        <dbReference type="EMBL" id="TFK20079.1"/>
    </source>
</evidence>
<organism evidence="1 2">
    <name type="scientific">Coprinopsis marcescibilis</name>
    <name type="common">Agaric fungus</name>
    <name type="synonym">Psathyrella marcescibilis</name>
    <dbReference type="NCBI Taxonomy" id="230819"/>
    <lineage>
        <taxon>Eukaryota</taxon>
        <taxon>Fungi</taxon>
        <taxon>Dikarya</taxon>
        <taxon>Basidiomycota</taxon>
        <taxon>Agaricomycotina</taxon>
        <taxon>Agaricomycetes</taxon>
        <taxon>Agaricomycetidae</taxon>
        <taxon>Agaricales</taxon>
        <taxon>Agaricineae</taxon>
        <taxon>Psathyrellaceae</taxon>
        <taxon>Coprinopsis</taxon>
    </lineage>
</organism>
<proteinExistence type="predicted"/>
<dbReference type="AlphaFoldDB" id="A0A5C3KIJ2"/>
<dbReference type="EMBL" id="ML210313">
    <property type="protein sequence ID" value="TFK20079.1"/>
    <property type="molecule type" value="Genomic_DNA"/>
</dbReference>
<protein>
    <recommendedName>
        <fullName evidence="3">NACHT domain-containing protein</fullName>
    </recommendedName>
</protein>
<dbReference type="PANTHER" id="PTHR10039:SF14">
    <property type="entry name" value="NACHT DOMAIN-CONTAINING PROTEIN"/>
    <property type="match status" value="1"/>
</dbReference>
<gene>
    <name evidence="1" type="ORF">FA15DRAFT_659383</name>
</gene>
<name>A0A5C3KIJ2_COPMA</name>
<dbReference type="OrthoDB" id="3262196at2759"/>